<keyword evidence="3" id="KW-1185">Reference proteome</keyword>
<dbReference type="InterPro" id="IPR000073">
    <property type="entry name" value="AB_hydrolase_1"/>
</dbReference>
<dbReference type="AlphaFoldDB" id="A0A1X0JRN8"/>
<dbReference type="OrthoDB" id="63519at2"/>
<comment type="caution">
    <text evidence="2">The sequence shown here is derived from an EMBL/GenBank/DDBJ whole genome shotgun (WGS) entry which is preliminary data.</text>
</comment>
<accession>A0A1X0JRN8</accession>
<sequence length="293" mass="31417">MPRLPKVPALAPVGRIPEGRVIDLPNRGSTYVYDSGPSDGPAYLLLHSLACTGLMTWYPALDVVREFGRVVVFDQRCHGQGISAPRVLLEDCADDVAALADALGIPSFVPVGYSMGSLVAQLVWKRHRERVDGLVLCAAAAAVSRARYERLATGVFASLIEALGPSPRRCGPSAPVTGGLLPDHQWVLSQFRATSPGGITRAIAEVVRFDSTTWVGEIDVPTSVLVTAKDRAFGVQRQKWLASRIPDAEMVTVEAGHAGCTLQPAVFVPGLRRAIESVHRRLPSPSVAERTAK</sequence>
<dbReference type="PANTHER" id="PTHR43433:SF1">
    <property type="entry name" value="BLL5160 PROTEIN"/>
    <property type="match status" value="1"/>
</dbReference>
<keyword evidence="2" id="KW-0378">Hydrolase</keyword>
<dbReference type="GO" id="GO:0016787">
    <property type="term" value="F:hydrolase activity"/>
    <property type="evidence" value="ECO:0007669"/>
    <property type="project" value="UniProtKB-KW"/>
</dbReference>
<name>A0A1X0JRN8_9MYCO</name>
<dbReference type="PANTHER" id="PTHR43433">
    <property type="entry name" value="HYDROLASE, ALPHA/BETA FOLD FAMILY PROTEIN"/>
    <property type="match status" value="1"/>
</dbReference>
<dbReference type="EMBL" id="MVIM01000007">
    <property type="protein sequence ID" value="ORB64847.1"/>
    <property type="molecule type" value="Genomic_DNA"/>
</dbReference>
<evidence type="ECO:0000259" key="1">
    <source>
        <dbReference type="Pfam" id="PF00561"/>
    </source>
</evidence>
<dbReference type="Gene3D" id="3.40.50.1820">
    <property type="entry name" value="alpha/beta hydrolase"/>
    <property type="match status" value="1"/>
</dbReference>
<dbReference type="InterPro" id="IPR050471">
    <property type="entry name" value="AB_hydrolase"/>
</dbReference>
<dbReference type="STRING" id="75922.BST47_15935"/>
<organism evidence="2 3">
    <name type="scientific">Mycolicibacterium tusciae</name>
    <dbReference type="NCBI Taxonomy" id="75922"/>
    <lineage>
        <taxon>Bacteria</taxon>
        <taxon>Bacillati</taxon>
        <taxon>Actinomycetota</taxon>
        <taxon>Actinomycetes</taxon>
        <taxon>Mycobacteriales</taxon>
        <taxon>Mycobacteriaceae</taxon>
        <taxon>Mycolicibacterium</taxon>
    </lineage>
</organism>
<evidence type="ECO:0000313" key="3">
    <source>
        <dbReference type="Proteomes" id="UP000192411"/>
    </source>
</evidence>
<gene>
    <name evidence="2" type="ORF">BST47_15935</name>
</gene>
<dbReference type="InterPro" id="IPR029058">
    <property type="entry name" value="AB_hydrolase_fold"/>
</dbReference>
<feature type="domain" description="AB hydrolase-1" evidence="1">
    <location>
        <begin position="69"/>
        <end position="141"/>
    </location>
</feature>
<reference evidence="2 3" key="1">
    <citation type="submission" date="2017-02" db="EMBL/GenBank/DDBJ databases">
        <title>The new phylogeny of genus Mycobacterium.</title>
        <authorList>
            <person name="Tortoli E."/>
            <person name="Trovato A."/>
            <person name="Cirillo D.M."/>
        </authorList>
    </citation>
    <scope>NUCLEOTIDE SEQUENCE [LARGE SCALE GENOMIC DNA]</scope>
    <source>
        <strain evidence="2 3">DSM 44338</strain>
    </source>
</reference>
<dbReference type="SUPFAM" id="SSF53474">
    <property type="entry name" value="alpha/beta-Hydrolases"/>
    <property type="match status" value="1"/>
</dbReference>
<evidence type="ECO:0000313" key="2">
    <source>
        <dbReference type="EMBL" id="ORB64847.1"/>
    </source>
</evidence>
<dbReference type="Proteomes" id="UP000192411">
    <property type="component" value="Unassembled WGS sequence"/>
</dbReference>
<protein>
    <submittedName>
        <fullName evidence="2">Alpha/beta hydrolase</fullName>
    </submittedName>
</protein>
<proteinExistence type="predicted"/>
<dbReference type="Pfam" id="PF00561">
    <property type="entry name" value="Abhydrolase_1"/>
    <property type="match status" value="1"/>
</dbReference>